<keyword evidence="5" id="KW-1133">Transmembrane helix</keyword>
<name>A0A9J5X271_SOLCO</name>
<sequence length="160" mass="17153">MRLSEFTASSLLFLLLLLTVSAEQCGRQAGGGGARCAAGLCCSNFGWCGYTDAHCVPSNCQSQCPSPKPPTPGPVLLLETQVPSSHIPCLIRCLSIAMKILVKKRIISIVTMHSSMLPGLFMALALLVIPPPEKGKLLLSLPKPPMKLLVHRFEVNGFNI</sequence>
<protein>
    <recommendedName>
        <fullName evidence="7">Chitin-binding type-1 domain-containing protein</fullName>
    </recommendedName>
</protein>
<dbReference type="Pfam" id="PF00187">
    <property type="entry name" value="Chitin_bind_1"/>
    <property type="match status" value="1"/>
</dbReference>
<feature type="disulfide bond" evidence="4">
    <location>
        <begin position="41"/>
        <end position="55"/>
    </location>
</feature>
<evidence type="ECO:0000256" key="4">
    <source>
        <dbReference type="PROSITE-ProRule" id="PRU00261"/>
    </source>
</evidence>
<feature type="disulfide bond" evidence="4">
    <location>
        <begin position="36"/>
        <end position="48"/>
    </location>
</feature>
<dbReference type="AlphaFoldDB" id="A0A9J5X271"/>
<keyword evidence="2 6" id="KW-0732">Signal</keyword>
<evidence type="ECO:0000313" key="8">
    <source>
        <dbReference type="EMBL" id="KAG5582058.1"/>
    </source>
</evidence>
<dbReference type="EMBL" id="JACXVP010000010">
    <property type="protein sequence ID" value="KAG5582058.1"/>
    <property type="molecule type" value="Genomic_DNA"/>
</dbReference>
<dbReference type="Gene3D" id="3.30.60.10">
    <property type="entry name" value="Endochitinase-like"/>
    <property type="match status" value="1"/>
</dbReference>
<dbReference type="InterPro" id="IPR036861">
    <property type="entry name" value="Endochitinase-like_sf"/>
</dbReference>
<evidence type="ECO:0000256" key="3">
    <source>
        <dbReference type="ARBA" id="ARBA00023157"/>
    </source>
</evidence>
<dbReference type="PROSITE" id="PS50941">
    <property type="entry name" value="CHIT_BIND_I_2"/>
    <property type="match status" value="1"/>
</dbReference>
<dbReference type="GO" id="GO:0008061">
    <property type="term" value="F:chitin binding"/>
    <property type="evidence" value="ECO:0007669"/>
    <property type="project" value="UniProtKB-UniRule"/>
</dbReference>
<dbReference type="PANTHER" id="PTHR47849">
    <property type="entry name" value="CHITIN-BINDING LECTIN 1"/>
    <property type="match status" value="1"/>
</dbReference>
<feature type="signal peptide" evidence="6">
    <location>
        <begin position="1"/>
        <end position="22"/>
    </location>
</feature>
<evidence type="ECO:0000259" key="7">
    <source>
        <dbReference type="PROSITE" id="PS50941"/>
    </source>
</evidence>
<dbReference type="OrthoDB" id="2019572at2759"/>
<feature type="transmembrane region" description="Helical" evidence="5">
    <location>
        <begin position="106"/>
        <end position="129"/>
    </location>
</feature>
<feature type="disulfide bond" evidence="4">
    <location>
        <begin position="60"/>
        <end position="64"/>
    </location>
</feature>
<accession>A0A9J5X271</accession>
<dbReference type="SMART" id="SM00270">
    <property type="entry name" value="ChtBD1"/>
    <property type="match status" value="1"/>
</dbReference>
<reference evidence="8 9" key="1">
    <citation type="submission" date="2020-09" db="EMBL/GenBank/DDBJ databases">
        <title>De no assembly of potato wild relative species, Solanum commersonii.</title>
        <authorList>
            <person name="Cho K."/>
        </authorList>
    </citation>
    <scope>NUCLEOTIDE SEQUENCE [LARGE SCALE GENOMIC DNA]</scope>
    <source>
        <strain evidence="8">LZ3.2</strain>
        <tissue evidence="8">Leaf</tissue>
    </source>
</reference>
<keyword evidence="9" id="KW-1185">Reference proteome</keyword>
<proteinExistence type="predicted"/>
<organism evidence="8 9">
    <name type="scientific">Solanum commersonii</name>
    <name type="common">Commerson's wild potato</name>
    <name type="synonym">Commerson's nightshade</name>
    <dbReference type="NCBI Taxonomy" id="4109"/>
    <lineage>
        <taxon>Eukaryota</taxon>
        <taxon>Viridiplantae</taxon>
        <taxon>Streptophyta</taxon>
        <taxon>Embryophyta</taxon>
        <taxon>Tracheophyta</taxon>
        <taxon>Spermatophyta</taxon>
        <taxon>Magnoliopsida</taxon>
        <taxon>eudicotyledons</taxon>
        <taxon>Gunneridae</taxon>
        <taxon>Pentapetalae</taxon>
        <taxon>asterids</taxon>
        <taxon>lamiids</taxon>
        <taxon>Solanales</taxon>
        <taxon>Solanaceae</taxon>
        <taxon>Solanoideae</taxon>
        <taxon>Solaneae</taxon>
        <taxon>Solanum</taxon>
    </lineage>
</organism>
<comment type="caution">
    <text evidence="8">The sequence shown here is derived from an EMBL/GenBank/DDBJ whole genome shotgun (WGS) entry which is preliminary data.</text>
</comment>
<evidence type="ECO:0000256" key="6">
    <source>
        <dbReference type="SAM" id="SignalP"/>
    </source>
</evidence>
<dbReference type="CDD" id="cd00035">
    <property type="entry name" value="ChtBD1"/>
    <property type="match status" value="1"/>
</dbReference>
<evidence type="ECO:0000313" key="9">
    <source>
        <dbReference type="Proteomes" id="UP000824120"/>
    </source>
</evidence>
<evidence type="ECO:0000256" key="2">
    <source>
        <dbReference type="ARBA" id="ARBA00022729"/>
    </source>
</evidence>
<evidence type="ECO:0000256" key="5">
    <source>
        <dbReference type="SAM" id="Phobius"/>
    </source>
</evidence>
<feature type="domain" description="Chitin-binding type-1" evidence="7">
    <location>
        <begin position="22"/>
        <end position="66"/>
    </location>
</feature>
<dbReference type="SUPFAM" id="SSF57016">
    <property type="entry name" value="Plant lectins/antimicrobial peptides"/>
    <property type="match status" value="1"/>
</dbReference>
<dbReference type="PANTHER" id="PTHR47849:SF8">
    <property type="entry name" value="LECTIN"/>
    <property type="match status" value="1"/>
</dbReference>
<keyword evidence="5" id="KW-0472">Membrane</keyword>
<keyword evidence="5" id="KW-0812">Transmembrane</keyword>
<dbReference type="Proteomes" id="UP000824120">
    <property type="component" value="Chromosome 10"/>
</dbReference>
<gene>
    <name evidence="8" type="ORF">H5410_052685</name>
</gene>
<keyword evidence="1 4" id="KW-0147">Chitin-binding</keyword>
<comment type="caution">
    <text evidence="4">Lacks conserved residue(s) required for the propagation of feature annotation.</text>
</comment>
<evidence type="ECO:0000256" key="1">
    <source>
        <dbReference type="ARBA" id="ARBA00022669"/>
    </source>
</evidence>
<feature type="chain" id="PRO_5039934791" description="Chitin-binding type-1 domain-containing protein" evidence="6">
    <location>
        <begin position="23"/>
        <end position="160"/>
    </location>
</feature>
<keyword evidence="3 4" id="KW-1015">Disulfide bond</keyword>
<dbReference type="InterPro" id="IPR001002">
    <property type="entry name" value="Chitin-bd_1"/>
</dbReference>